<proteinExistence type="predicted"/>
<dbReference type="CDD" id="cd06222">
    <property type="entry name" value="RNase_H_like"/>
    <property type="match status" value="1"/>
</dbReference>
<dbReference type="EMBL" id="JAZDWU010000012">
    <property type="protein sequence ID" value="KAK9982945.1"/>
    <property type="molecule type" value="Genomic_DNA"/>
</dbReference>
<dbReference type="GO" id="GO:0004523">
    <property type="term" value="F:RNA-DNA hybrid ribonuclease activity"/>
    <property type="evidence" value="ECO:0007669"/>
    <property type="project" value="InterPro"/>
</dbReference>
<feature type="domain" description="RNase H type-1" evidence="1">
    <location>
        <begin position="252"/>
        <end position="373"/>
    </location>
</feature>
<dbReference type="GO" id="GO:0003676">
    <property type="term" value="F:nucleic acid binding"/>
    <property type="evidence" value="ECO:0007669"/>
    <property type="project" value="InterPro"/>
</dbReference>
<dbReference type="InterPro" id="IPR026960">
    <property type="entry name" value="RVT-Znf"/>
</dbReference>
<sequence>MVSTLIDQDTRRWRKDILDRIFLSFEVENILSIPIPHYPQEDQLIWVGNKKGIFTVKSAYFVARDIVEKHEGGESSVGDIYAPLWKKLWHLNIPAKVRIFAWRLCMKVIPSMLNMCSRGIQVDPTCPICHGEPESTEHAIIYCEAAKRVWSKWNDSPLYLNERNGEIMDLALYLLEKGTQRDMEIFFGVAWMIWYNRNQIVHEGNGGSEDHIWGTAIQMIKDFKGTRSWDINNPQKIEKAWIPPPVGFFKINVDGAVPSVHGHSGVGVIVRGWERRVVAAKCLPLSGRMTVEETEAIAMEQGIILAKNLGLEKTIFEGDSMQTIQAIEAKEVRSVAGHIVKGILQNLPSFQEARVRHIGREGNKIAHELAQFAKQLDEEQVWTSFIPDWIEDMAKAEGTG</sequence>
<dbReference type="PANTHER" id="PTHR47074">
    <property type="entry name" value="BNAC02G40300D PROTEIN"/>
    <property type="match status" value="1"/>
</dbReference>
<dbReference type="InterPro" id="IPR052929">
    <property type="entry name" value="RNase_H-like_EbsB-rel"/>
</dbReference>
<comment type="caution">
    <text evidence="3">The sequence shown here is derived from an EMBL/GenBank/DDBJ whole genome shotgun (WGS) entry which is preliminary data.</text>
</comment>
<dbReference type="SUPFAM" id="SSF53098">
    <property type="entry name" value="Ribonuclease H-like"/>
    <property type="match status" value="1"/>
</dbReference>
<reference evidence="3 4" key="1">
    <citation type="submission" date="2024-01" db="EMBL/GenBank/DDBJ databases">
        <title>A telomere-to-telomere, gap-free genome of sweet tea (Lithocarpus litseifolius).</title>
        <authorList>
            <person name="Zhou J."/>
        </authorList>
    </citation>
    <scope>NUCLEOTIDE SEQUENCE [LARGE SCALE GENOMIC DNA]</scope>
    <source>
        <strain evidence="3">Zhou-2022a</strain>
        <tissue evidence="3">Leaf</tissue>
    </source>
</reference>
<dbReference type="PANTHER" id="PTHR47074:SF48">
    <property type="entry name" value="POLYNUCLEOTIDYL TRANSFERASE, RIBONUCLEASE H-LIKE SUPERFAMILY PROTEIN"/>
    <property type="match status" value="1"/>
</dbReference>
<evidence type="ECO:0000259" key="1">
    <source>
        <dbReference type="Pfam" id="PF13456"/>
    </source>
</evidence>
<dbReference type="Pfam" id="PF13456">
    <property type="entry name" value="RVT_3"/>
    <property type="match status" value="1"/>
</dbReference>
<dbReference type="InterPro" id="IPR036397">
    <property type="entry name" value="RNaseH_sf"/>
</dbReference>
<dbReference type="InterPro" id="IPR044730">
    <property type="entry name" value="RNase_H-like_dom_plant"/>
</dbReference>
<dbReference type="InterPro" id="IPR002156">
    <property type="entry name" value="RNaseH_domain"/>
</dbReference>
<evidence type="ECO:0000313" key="4">
    <source>
        <dbReference type="Proteomes" id="UP001459277"/>
    </source>
</evidence>
<evidence type="ECO:0008006" key="5">
    <source>
        <dbReference type="Google" id="ProtNLM"/>
    </source>
</evidence>
<organism evidence="3 4">
    <name type="scientific">Lithocarpus litseifolius</name>
    <dbReference type="NCBI Taxonomy" id="425828"/>
    <lineage>
        <taxon>Eukaryota</taxon>
        <taxon>Viridiplantae</taxon>
        <taxon>Streptophyta</taxon>
        <taxon>Embryophyta</taxon>
        <taxon>Tracheophyta</taxon>
        <taxon>Spermatophyta</taxon>
        <taxon>Magnoliopsida</taxon>
        <taxon>eudicotyledons</taxon>
        <taxon>Gunneridae</taxon>
        <taxon>Pentapetalae</taxon>
        <taxon>rosids</taxon>
        <taxon>fabids</taxon>
        <taxon>Fagales</taxon>
        <taxon>Fagaceae</taxon>
        <taxon>Lithocarpus</taxon>
    </lineage>
</organism>
<dbReference type="AlphaFoldDB" id="A0AAW2BDJ8"/>
<protein>
    <recommendedName>
        <fullName evidence="5">Reverse transcriptase zinc-binding domain-containing protein</fullName>
    </recommendedName>
</protein>
<dbReference type="Gene3D" id="3.30.420.10">
    <property type="entry name" value="Ribonuclease H-like superfamily/Ribonuclease H"/>
    <property type="match status" value="1"/>
</dbReference>
<keyword evidence="4" id="KW-1185">Reference proteome</keyword>
<dbReference type="InterPro" id="IPR012337">
    <property type="entry name" value="RNaseH-like_sf"/>
</dbReference>
<name>A0AAW2BDJ8_9ROSI</name>
<evidence type="ECO:0000259" key="2">
    <source>
        <dbReference type="Pfam" id="PF13966"/>
    </source>
</evidence>
<gene>
    <name evidence="3" type="ORF">SO802_032470</name>
</gene>
<evidence type="ECO:0000313" key="3">
    <source>
        <dbReference type="EMBL" id="KAK9982945.1"/>
    </source>
</evidence>
<dbReference type="Proteomes" id="UP001459277">
    <property type="component" value="Unassembled WGS sequence"/>
</dbReference>
<feature type="domain" description="Reverse transcriptase zinc-binding" evidence="2">
    <location>
        <begin position="54"/>
        <end position="150"/>
    </location>
</feature>
<dbReference type="Pfam" id="PF13966">
    <property type="entry name" value="zf-RVT"/>
    <property type="match status" value="1"/>
</dbReference>
<accession>A0AAW2BDJ8</accession>